<feature type="compositionally biased region" description="Acidic residues" evidence="1">
    <location>
        <begin position="120"/>
        <end position="141"/>
    </location>
</feature>
<dbReference type="Proteomes" id="UP000712600">
    <property type="component" value="Unassembled WGS sequence"/>
</dbReference>
<proteinExistence type="predicted"/>
<evidence type="ECO:0000313" key="3">
    <source>
        <dbReference type="Proteomes" id="UP000712600"/>
    </source>
</evidence>
<sequence>MAFSEESEWNQWDIDVLPAEKGEGSEKQKKKRGIKRSDKNVYVIAMGMRMDMSLLLLKSNLELMYKKKKQYFALSSSHYLSLGVHICTGPYRRNPSYIRLSGALDEQHSGGESDFRRLDDEGEVEEEAHEETEEEAQEDETAIQVVSVSPCLSINL</sequence>
<dbReference type="EMBL" id="QGKX02000088">
    <property type="protein sequence ID" value="KAF3589647.1"/>
    <property type="molecule type" value="Genomic_DNA"/>
</dbReference>
<dbReference type="AlphaFoldDB" id="A0A8S9S8V4"/>
<feature type="compositionally biased region" description="Basic and acidic residues" evidence="1">
    <location>
        <begin position="105"/>
        <end position="119"/>
    </location>
</feature>
<feature type="region of interest" description="Disordered" evidence="1">
    <location>
        <begin position="103"/>
        <end position="142"/>
    </location>
</feature>
<gene>
    <name evidence="2" type="ORF">F2Q69_00031765</name>
</gene>
<evidence type="ECO:0000313" key="2">
    <source>
        <dbReference type="EMBL" id="KAF3589647.1"/>
    </source>
</evidence>
<evidence type="ECO:0000256" key="1">
    <source>
        <dbReference type="SAM" id="MobiDB-lite"/>
    </source>
</evidence>
<accession>A0A8S9S8V4</accession>
<protein>
    <submittedName>
        <fullName evidence="2">Uncharacterized protein</fullName>
    </submittedName>
</protein>
<name>A0A8S9S8V4_BRACR</name>
<comment type="caution">
    <text evidence="2">The sequence shown here is derived from an EMBL/GenBank/DDBJ whole genome shotgun (WGS) entry which is preliminary data.</text>
</comment>
<organism evidence="2 3">
    <name type="scientific">Brassica cretica</name>
    <name type="common">Mustard</name>
    <dbReference type="NCBI Taxonomy" id="69181"/>
    <lineage>
        <taxon>Eukaryota</taxon>
        <taxon>Viridiplantae</taxon>
        <taxon>Streptophyta</taxon>
        <taxon>Embryophyta</taxon>
        <taxon>Tracheophyta</taxon>
        <taxon>Spermatophyta</taxon>
        <taxon>Magnoliopsida</taxon>
        <taxon>eudicotyledons</taxon>
        <taxon>Gunneridae</taxon>
        <taxon>Pentapetalae</taxon>
        <taxon>rosids</taxon>
        <taxon>malvids</taxon>
        <taxon>Brassicales</taxon>
        <taxon>Brassicaceae</taxon>
        <taxon>Brassiceae</taxon>
        <taxon>Brassica</taxon>
    </lineage>
</organism>
<reference evidence="2" key="1">
    <citation type="submission" date="2019-12" db="EMBL/GenBank/DDBJ databases">
        <title>Genome sequencing and annotation of Brassica cretica.</title>
        <authorList>
            <person name="Studholme D.J."/>
            <person name="Sarris P."/>
        </authorList>
    </citation>
    <scope>NUCLEOTIDE SEQUENCE</scope>
    <source>
        <strain evidence="2">PFS-109/04</strain>
        <tissue evidence="2">Leaf</tissue>
    </source>
</reference>